<dbReference type="Pfam" id="PF19256">
    <property type="entry name" value="LAIKA"/>
    <property type="match status" value="1"/>
</dbReference>
<accession>A0A2A6CB81</accession>
<evidence type="ECO:0000256" key="4">
    <source>
        <dbReference type="ARBA" id="ARBA00023054"/>
    </source>
</evidence>
<dbReference type="SUPFAM" id="SSF47473">
    <property type="entry name" value="EF-hand"/>
    <property type="match status" value="1"/>
</dbReference>
<keyword evidence="3" id="KW-0597">Phosphoprotein</keyword>
<evidence type="ECO:0000256" key="8">
    <source>
        <dbReference type="SAM" id="MobiDB-lite"/>
    </source>
</evidence>
<proteinExistence type="predicted"/>
<evidence type="ECO:0000256" key="5">
    <source>
        <dbReference type="ARBA" id="ARBA00023159"/>
    </source>
</evidence>
<dbReference type="Gene3D" id="1.10.238.10">
    <property type="entry name" value="EF-hand"/>
    <property type="match status" value="1"/>
</dbReference>
<dbReference type="GO" id="GO:0005737">
    <property type="term" value="C:cytoplasm"/>
    <property type="evidence" value="ECO:0007669"/>
    <property type="project" value="UniProtKB-SubCell"/>
</dbReference>
<dbReference type="Gene3D" id="1.10.720.30">
    <property type="entry name" value="SAP domain"/>
    <property type="match status" value="1"/>
</dbReference>
<feature type="compositionally biased region" description="Polar residues" evidence="8">
    <location>
        <begin position="222"/>
        <end position="231"/>
    </location>
</feature>
<reference evidence="9" key="2">
    <citation type="submission" date="2022-06" db="UniProtKB">
        <authorList>
            <consortium name="EnsemblMetazoa"/>
        </authorList>
    </citation>
    <scope>IDENTIFICATION</scope>
    <source>
        <strain evidence="9">PS312</strain>
    </source>
</reference>
<keyword evidence="2" id="KW-0963">Cytoplasm</keyword>
<keyword evidence="6" id="KW-0131">Cell cycle</keyword>
<dbReference type="Pfam" id="PF14444">
    <property type="entry name" value="S1-like"/>
    <property type="match status" value="1"/>
</dbReference>
<keyword evidence="10" id="KW-1185">Reference proteome</keyword>
<feature type="compositionally biased region" description="Basic and acidic residues" evidence="8">
    <location>
        <begin position="881"/>
        <end position="892"/>
    </location>
</feature>
<dbReference type="GO" id="GO:0005634">
    <property type="term" value="C:nucleus"/>
    <property type="evidence" value="ECO:0000318"/>
    <property type="project" value="GO_Central"/>
</dbReference>
<dbReference type="InterPro" id="IPR045353">
    <property type="entry name" value="LAIKA"/>
</dbReference>
<keyword evidence="5" id="KW-0010">Activator</keyword>
<dbReference type="InterPro" id="IPR025954">
    <property type="entry name" value="DBC1/CARP1_inactive_NUDIX"/>
</dbReference>
<keyword evidence="4 7" id="KW-0175">Coiled coil</keyword>
<evidence type="ECO:0000256" key="3">
    <source>
        <dbReference type="ARBA" id="ARBA00022553"/>
    </source>
</evidence>
<feature type="coiled-coil region" evidence="7">
    <location>
        <begin position="1035"/>
        <end position="1097"/>
    </location>
</feature>
<dbReference type="EnsemblMetazoa" id="PPA32167.1">
    <property type="protein sequence ID" value="PPA32167.1"/>
    <property type="gene ID" value="WBGene00205029"/>
</dbReference>
<feature type="compositionally biased region" description="Gly residues" evidence="8">
    <location>
        <begin position="233"/>
        <end position="243"/>
    </location>
</feature>
<dbReference type="OrthoDB" id="21006at2759"/>
<dbReference type="PANTHER" id="PTHR14304">
    <property type="entry name" value="CELL DIVISION CYCLE AND APOPTOSIS REGULATOR PROTEIN"/>
    <property type="match status" value="1"/>
</dbReference>
<feature type="compositionally biased region" description="Polar residues" evidence="8">
    <location>
        <begin position="1195"/>
        <end position="1204"/>
    </location>
</feature>
<feature type="region of interest" description="Disordered" evidence="8">
    <location>
        <begin position="1122"/>
        <end position="1212"/>
    </location>
</feature>
<evidence type="ECO:0000256" key="7">
    <source>
        <dbReference type="SAM" id="Coils"/>
    </source>
</evidence>
<feature type="compositionally biased region" description="Basic and acidic residues" evidence="8">
    <location>
        <begin position="618"/>
        <end position="630"/>
    </location>
</feature>
<feature type="compositionally biased region" description="Basic and acidic residues" evidence="8">
    <location>
        <begin position="1122"/>
        <end position="1154"/>
    </location>
</feature>
<dbReference type="InterPro" id="IPR036361">
    <property type="entry name" value="SAP_dom_sf"/>
</dbReference>
<evidence type="ECO:0000256" key="1">
    <source>
        <dbReference type="ARBA" id="ARBA00004496"/>
    </source>
</evidence>
<dbReference type="SMART" id="SM00513">
    <property type="entry name" value="SAP"/>
    <property type="match status" value="1"/>
</dbReference>
<protein>
    <submittedName>
        <fullName evidence="9">Lst-3</fullName>
    </submittedName>
</protein>
<accession>A0A8R1YTA1</accession>
<comment type="subcellular location">
    <subcellularLocation>
        <location evidence="1">Cytoplasm</location>
    </subcellularLocation>
</comment>
<evidence type="ECO:0000256" key="2">
    <source>
        <dbReference type="ARBA" id="ARBA00022490"/>
    </source>
</evidence>
<dbReference type="InterPro" id="IPR025223">
    <property type="entry name" value="S1-like_RNA-bd_dom"/>
</dbReference>
<feature type="compositionally biased region" description="Pro residues" evidence="8">
    <location>
        <begin position="268"/>
        <end position="281"/>
    </location>
</feature>
<dbReference type="PROSITE" id="PS50800">
    <property type="entry name" value="SAP"/>
    <property type="match status" value="1"/>
</dbReference>
<dbReference type="SMART" id="SM01122">
    <property type="entry name" value="DBC1"/>
    <property type="match status" value="1"/>
</dbReference>
<dbReference type="Proteomes" id="UP000005239">
    <property type="component" value="Unassembled WGS sequence"/>
</dbReference>
<feature type="compositionally biased region" description="Acidic residues" evidence="8">
    <location>
        <begin position="1175"/>
        <end position="1194"/>
    </location>
</feature>
<reference evidence="10" key="1">
    <citation type="journal article" date="2008" name="Nat. Genet.">
        <title>The Pristionchus pacificus genome provides a unique perspective on nematode lifestyle and parasitism.</title>
        <authorList>
            <person name="Dieterich C."/>
            <person name="Clifton S.W."/>
            <person name="Schuster L.N."/>
            <person name="Chinwalla A."/>
            <person name="Delehaunty K."/>
            <person name="Dinkelacker I."/>
            <person name="Fulton L."/>
            <person name="Fulton R."/>
            <person name="Godfrey J."/>
            <person name="Minx P."/>
            <person name="Mitreva M."/>
            <person name="Roeseler W."/>
            <person name="Tian H."/>
            <person name="Witte H."/>
            <person name="Yang S.P."/>
            <person name="Wilson R.K."/>
            <person name="Sommer R.J."/>
        </authorList>
    </citation>
    <scope>NUCLEOTIDE SEQUENCE [LARGE SCALE GENOMIC DNA]</scope>
    <source>
        <strain evidence="10">PS312</strain>
    </source>
</reference>
<feature type="compositionally biased region" description="Pro residues" evidence="8">
    <location>
        <begin position="290"/>
        <end position="299"/>
    </location>
</feature>
<dbReference type="Pfam" id="PF14443">
    <property type="entry name" value="DBC1"/>
    <property type="match status" value="1"/>
</dbReference>
<gene>
    <name evidence="9" type="primary">WBGene00205029</name>
</gene>
<feature type="compositionally biased region" description="Basic and acidic residues" evidence="8">
    <location>
        <begin position="323"/>
        <end position="338"/>
    </location>
</feature>
<evidence type="ECO:0000256" key="6">
    <source>
        <dbReference type="ARBA" id="ARBA00023306"/>
    </source>
</evidence>
<dbReference type="PANTHER" id="PTHR14304:SF11">
    <property type="entry name" value="SAP DOMAIN-CONTAINING PROTEIN"/>
    <property type="match status" value="1"/>
</dbReference>
<feature type="compositionally biased region" description="Basic and acidic residues" evidence="8">
    <location>
        <begin position="841"/>
        <end position="867"/>
    </location>
</feature>
<feature type="compositionally biased region" description="Polar residues" evidence="8">
    <location>
        <begin position="245"/>
        <end position="257"/>
    </location>
</feature>
<dbReference type="AlphaFoldDB" id="A0A2A6CB81"/>
<dbReference type="InterPro" id="IPR011992">
    <property type="entry name" value="EF-hand-dom_pair"/>
</dbReference>
<feature type="region of interest" description="Disordered" evidence="8">
    <location>
        <begin position="198"/>
        <end position="347"/>
    </location>
</feature>
<dbReference type="Pfam" id="PF02037">
    <property type="entry name" value="SAP"/>
    <property type="match status" value="1"/>
</dbReference>
<evidence type="ECO:0000313" key="10">
    <source>
        <dbReference type="Proteomes" id="UP000005239"/>
    </source>
</evidence>
<dbReference type="InterPro" id="IPR025224">
    <property type="entry name" value="CCAR1/CCAR2"/>
</dbReference>
<feature type="region of interest" description="Disordered" evidence="8">
    <location>
        <begin position="841"/>
        <end position="892"/>
    </location>
</feature>
<name>A0A2A6CB81_PRIPA</name>
<dbReference type="InterPro" id="IPR003034">
    <property type="entry name" value="SAP_dom"/>
</dbReference>
<organism evidence="9 10">
    <name type="scientific">Pristionchus pacificus</name>
    <name type="common">Parasitic nematode worm</name>
    <dbReference type="NCBI Taxonomy" id="54126"/>
    <lineage>
        <taxon>Eukaryota</taxon>
        <taxon>Metazoa</taxon>
        <taxon>Ecdysozoa</taxon>
        <taxon>Nematoda</taxon>
        <taxon>Chromadorea</taxon>
        <taxon>Rhabditida</taxon>
        <taxon>Rhabditina</taxon>
        <taxon>Diplogasteromorpha</taxon>
        <taxon>Diplogasteroidea</taxon>
        <taxon>Neodiplogasteridae</taxon>
        <taxon>Pristionchus</taxon>
    </lineage>
</organism>
<feature type="region of interest" description="Disordered" evidence="8">
    <location>
        <begin position="697"/>
        <end position="757"/>
    </location>
</feature>
<dbReference type="GO" id="GO:0006355">
    <property type="term" value="P:regulation of DNA-templated transcription"/>
    <property type="evidence" value="ECO:0000318"/>
    <property type="project" value="GO_Central"/>
</dbReference>
<feature type="region of interest" description="Disordered" evidence="8">
    <location>
        <begin position="618"/>
        <end position="650"/>
    </location>
</feature>
<evidence type="ECO:0000313" key="9">
    <source>
        <dbReference type="EnsemblMetazoa" id="PPA32167.1"/>
    </source>
</evidence>
<sequence>FFAVLLRIVWTSIKISEPVTSTLERKMSQFGNGPKPPAWGRPPAPIAAPFGTGQFPGVAGGQPFGMANPMGMMGMPLVNQAAFQQNTMGMGTMGMMAQQAQLNAANAAKMSQFQQQQGAAVATAAAAQQTQQKNQRTFVGVVTKMHDNYGFVDDDVFFQHSVIRGSLPRVGDRVMVEASFNPNMPFKWNAHRVQILGETTGGGAAPPSGPSPTNMMRAPVQSMPTPVQPNVSGGQGGGSGGSRWGPQSASNNHNNRASSPRRRSPVRRSPPPRRSSPPRRSPPPRRRSPSPRPSIPPRRSPPRRQGSPHVSRKRERSPASGTPHERTPAVDKKEKKDSASPPRRRARIIPRYVVNAPKQIFTGSAIQSSTLKKRFNHLYVPSDFVDAAIDWASQIPADSPLDFSTSVQYHVFHKDVDIPESELENVEVTDADSRFIVKVALLAHADKTELQKKTWGLLPDGSTDDTVEPVSINKNIHLLVGSRGKEVMGIGGAWSPSLDGPDPNALPTMIKTAIRTTRTLTGIDLSNVSAWYQLVQVRYYRSDRNRVDRVTLLLPDTTGIVPDDESIKVMETVLKDQLQHKLQSIDDEAIRAAIEEEKAKKESEAATAVEAAFVKEEAKDDDKTDIKDESMVSESGDVEMESPVKGEKTEGAPTHYAELDVKAMKVAELKVELEARGLETKGIKTLLAQRLQEAIDKERSKEETNDAPVVEKKVEEVVKTEEKKDEKTDEQKKKEEEEKKKAAEKAEKERKERKASLEKHFVFPKEPRVLVFPSKTAKSGKFDCKVVSLASLLDYREADNKESQFEMSLFAEALRDVLERSYAFRVYAAVVMAADKDIEKKKRDEAKEGKKEESEGEKKEGEDKVSNDDPSIDELFDVQEEDKKKEEKDSTKKTEKVELRSVVVKRDLWEAFAYFDQNLCGYIHERDLDDILCTSDLGIPRGQIQKLSKKLSGSGGKINYRYLTDSLVDPDGETRYIPGEIEGAPTVEELSRGYGYLYKPSEEDPPIELGEAVLHNDLVLIDGVIINVRQKILAVKRLEAEKDAAAAKMKELETSLKNIREAKDAIDKKKKRLDEDVDKYQKRLRETEKTLKLAQDEVSLMKSGVSDMKDLARKIMGVADKTLPKKEKKKEETKGEEKKDEKKENGVTEKTTKTEEEEEPMAIDGGELMLADQVGGDDDAVEGSIEEESAEGDDTTNTTEQVSTEVVPAVTA</sequence>
<dbReference type="SUPFAM" id="SSF68906">
    <property type="entry name" value="SAP domain"/>
    <property type="match status" value="1"/>
</dbReference>
<feature type="compositionally biased region" description="Acidic residues" evidence="8">
    <location>
        <begin position="870"/>
        <end position="880"/>
    </location>
</feature>